<sequence length="251" mass="28038">MTQQTWDYRPPAEAAEWLPTLDIPEPQPQRRLTVLVRWLLLIPQFIVLVFLGIAAFFAVVFGWFAALFIARLPEPVAGYLSRVLAYETRVHASALLLVDTYPPFSLSPVPDYPVQIEVRPGRLNRLAVFFRIILMIPAAVVQSLFAAGWYAVCVVTWLIVLIKGRMPRPLFEATAALLRYTMRYNAYTAMLASAYPKRLFGDPDMPGAPAMEEAVSATRPLRLSTAGTVLVALFLLLGLIAHVASDWTYSS</sequence>
<dbReference type="RefSeq" id="WP_205048259.1">
    <property type="nucleotide sequence ID" value="NZ_CAJVAX010000018.1"/>
</dbReference>
<name>A0A9W4H293_9ACTN</name>
<keyword evidence="1" id="KW-0812">Transmembrane</keyword>
<keyword evidence="3" id="KW-1185">Reference proteome</keyword>
<feature type="transmembrane region" description="Helical" evidence="1">
    <location>
        <begin position="221"/>
        <end position="244"/>
    </location>
</feature>
<organism evidence="2 3">
    <name type="scientific">Actinacidiphila bryophytorum</name>
    <dbReference type="NCBI Taxonomy" id="1436133"/>
    <lineage>
        <taxon>Bacteria</taxon>
        <taxon>Bacillati</taxon>
        <taxon>Actinomycetota</taxon>
        <taxon>Actinomycetes</taxon>
        <taxon>Kitasatosporales</taxon>
        <taxon>Streptomycetaceae</taxon>
        <taxon>Actinacidiphila</taxon>
    </lineage>
</organism>
<evidence type="ECO:0000313" key="3">
    <source>
        <dbReference type="Proteomes" id="UP001153328"/>
    </source>
</evidence>
<evidence type="ECO:0000313" key="2">
    <source>
        <dbReference type="EMBL" id="CAG7645522.1"/>
    </source>
</evidence>
<protein>
    <recommendedName>
        <fullName evidence="4">DUF4389 domain-containing protein</fullName>
    </recommendedName>
</protein>
<dbReference type="EMBL" id="CAJVAX010000018">
    <property type="protein sequence ID" value="CAG7645522.1"/>
    <property type="molecule type" value="Genomic_DNA"/>
</dbReference>
<keyword evidence="1" id="KW-0472">Membrane</keyword>
<feature type="transmembrane region" description="Helical" evidence="1">
    <location>
        <begin position="128"/>
        <end position="161"/>
    </location>
</feature>
<keyword evidence="1" id="KW-1133">Transmembrane helix</keyword>
<gene>
    <name evidence="2" type="ORF">SBRY_40177</name>
</gene>
<accession>A0A9W4H293</accession>
<dbReference type="Pfam" id="PF14333">
    <property type="entry name" value="DUF4389"/>
    <property type="match status" value="2"/>
</dbReference>
<evidence type="ECO:0000256" key="1">
    <source>
        <dbReference type="SAM" id="Phobius"/>
    </source>
</evidence>
<reference evidence="2" key="1">
    <citation type="submission" date="2021-06" db="EMBL/GenBank/DDBJ databases">
        <authorList>
            <person name="Arsene-Ploetze F."/>
        </authorList>
    </citation>
    <scope>NUCLEOTIDE SEQUENCE</scope>
    <source>
        <strain evidence="2">SBRY1</strain>
    </source>
</reference>
<feature type="transmembrane region" description="Helical" evidence="1">
    <location>
        <begin position="38"/>
        <end position="70"/>
    </location>
</feature>
<proteinExistence type="predicted"/>
<dbReference type="AlphaFoldDB" id="A0A9W4H293"/>
<evidence type="ECO:0008006" key="4">
    <source>
        <dbReference type="Google" id="ProtNLM"/>
    </source>
</evidence>
<dbReference type="InterPro" id="IPR025498">
    <property type="entry name" value="DUF4389"/>
</dbReference>
<comment type="caution">
    <text evidence="2">The sequence shown here is derived from an EMBL/GenBank/DDBJ whole genome shotgun (WGS) entry which is preliminary data.</text>
</comment>
<dbReference type="Proteomes" id="UP001153328">
    <property type="component" value="Unassembled WGS sequence"/>
</dbReference>